<keyword evidence="1" id="KW-0853">WD repeat</keyword>
<sequence length="285" mass="32716">MEEFEAQIPIDCLCCTSSALIAGGYLFHEETRSGKIYFYDLESMEIQDEFETSGTLDIKINAQTLYSANSRDVSAINIGSKSIIKTDTRDINTYLEINGDEVFVSDIGGRVSVYDKDITVRKVVKLGEAPIWVLKGRCKELMCGSEDGELRFVDMRTWSEHHRMKRASGVISIYEHLEYLYVGSYDEHIEIVDKRMYEVVRKVKVGGGVWRIFEKDKTFFLSCMYEGLKVCDGDLNIVKEFPTNSIAYGLASSDKELFFTSFYDKKICKLRFQDLKDIVEGEDYF</sequence>
<dbReference type="VEuPathDB" id="MicrosporidiaDB:Eint_070220"/>
<evidence type="ECO:0000313" key="4">
    <source>
        <dbReference type="EMBL" id="ADM11786.1"/>
    </source>
</evidence>
<protein>
    <recommendedName>
        <fullName evidence="6">WD40 domain-containing protein</fullName>
    </recommendedName>
</protein>
<evidence type="ECO:0000313" key="5">
    <source>
        <dbReference type="Proteomes" id="UP000002313"/>
    </source>
</evidence>
<evidence type="ECO:0000256" key="2">
    <source>
        <dbReference type="ARBA" id="ARBA00022737"/>
    </source>
</evidence>
<dbReference type="EMBL" id="CP001948">
    <property type="protein sequence ID" value="ADM11786.1"/>
    <property type="molecule type" value="Genomic_DNA"/>
</dbReference>
<dbReference type="Gene3D" id="2.130.10.10">
    <property type="entry name" value="YVTN repeat-like/Quinoprotein amine dehydrogenase"/>
    <property type="match status" value="1"/>
</dbReference>
<dbReference type="AlphaFoldDB" id="E0S7V1"/>
<dbReference type="PANTHER" id="PTHR46042:SF1">
    <property type="entry name" value="DIPHTHINE METHYLTRANSFERASE"/>
    <property type="match status" value="1"/>
</dbReference>
<gene>
    <name evidence="4" type="ORF">Eint_070220</name>
</gene>
<dbReference type="Proteomes" id="UP000002313">
    <property type="component" value="Chromosome VII"/>
</dbReference>
<dbReference type="GeneID" id="9697964"/>
<dbReference type="PANTHER" id="PTHR46042">
    <property type="entry name" value="DIPHTHINE METHYLTRANSFERASE"/>
    <property type="match status" value="1"/>
</dbReference>
<dbReference type="RefSeq" id="XP_003073146.1">
    <property type="nucleotide sequence ID" value="XM_003073100.1"/>
</dbReference>
<dbReference type="GO" id="GO:0005737">
    <property type="term" value="C:cytoplasm"/>
    <property type="evidence" value="ECO:0007669"/>
    <property type="project" value="TreeGrafter"/>
</dbReference>
<evidence type="ECO:0008006" key="6">
    <source>
        <dbReference type="Google" id="ProtNLM"/>
    </source>
</evidence>
<name>E0S7V1_ENCIT</name>
<keyword evidence="5" id="KW-1185">Reference proteome</keyword>
<dbReference type="InterPro" id="IPR015943">
    <property type="entry name" value="WD40/YVTN_repeat-like_dom_sf"/>
</dbReference>
<organism evidence="4 5">
    <name type="scientific">Encephalitozoon intestinalis (strain ATCC 50506)</name>
    <name type="common">Microsporidian parasite</name>
    <name type="synonym">Septata intestinalis</name>
    <dbReference type="NCBI Taxonomy" id="876142"/>
    <lineage>
        <taxon>Eukaryota</taxon>
        <taxon>Fungi</taxon>
        <taxon>Fungi incertae sedis</taxon>
        <taxon>Microsporidia</taxon>
        <taxon>Unikaryonidae</taxon>
        <taxon>Encephalitozoon</taxon>
    </lineage>
</organism>
<evidence type="ECO:0000256" key="3">
    <source>
        <dbReference type="ARBA" id="ARBA00043952"/>
    </source>
</evidence>
<dbReference type="OrthoDB" id="2190402at2759"/>
<evidence type="ECO:0000256" key="1">
    <source>
        <dbReference type="ARBA" id="ARBA00022574"/>
    </source>
</evidence>
<dbReference type="GO" id="GO:0061685">
    <property type="term" value="F:diphthine methylesterase activity"/>
    <property type="evidence" value="ECO:0007669"/>
    <property type="project" value="TreeGrafter"/>
</dbReference>
<dbReference type="InterPro" id="IPR036322">
    <property type="entry name" value="WD40_repeat_dom_sf"/>
</dbReference>
<comment type="pathway">
    <text evidence="3">Protein modification.</text>
</comment>
<reference evidence="4 5" key="2">
    <citation type="journal article" date="2012" name="Proc. Natl. Acad. Sci. U.S.A.">
        <title>Gain and loss of multiple functionally related, horizontally transferred genes in the reduced genomes of two microsporidian parasites.</title>
        <authorList>
            <person name="Pombert J.-F."/>
            <person name="Selman M."/>
            <person name="Burki F."/>
            <person name="Bardell F.T."/>
            <person name="Farinelli L."/>
            <person name="Solter L.F."/>
            <person name="Whitman D.W."/>
            <person name="Weiss L.M."/>
            <person name="Corradi N."/>
            <person name="Keeling P.J."/>
        </authorList>
    </citation>
    <scope>NUCLEOTIDE SEQUENCE [LARGE SCALE GENOMIC DNA]</scope>
    <source>
        <strain evidence="4 5">ATCC 50506</strain>
    </source>
</reference>
<dbReference type="SUPFAM" id="SSF50978">
    <property type="entry name" value="WD40 repeat-like"/>
    <property type="match status" value="1"/>
</dbReference>
<accession>E0S7V1</accession>
<proteinExistence type="predicted"/>
<dbReference type="HOGENOM" id="CLU_085115_0_0_1"/>
<dbReference type="KEGG" id="ein:Eint_070220"/>
<dbReference type="InterPro" id="IPR052415">
    <property type="entry name" value="Diphthine_MTase"/>
</dbReference>
<dbReference type="GO" id="GO:0017183">
    <property type="term" value="P:protein histidyl modification to diphthamide"/>
    <property type="evidence" value="ECO:0007669"/>
    <property type="project" value="TreeGrafter"/>
</dbReference>
<reference evidence="4 5" key="1">
    <citation type="journal article" date="2010" name="Nat. Commun.">
        <title>The complete sequence of the smallest known nuclear genome from the microsporidian Encephalitozoon intestinalis.</title>
        <authorList>
            <person name="Corradi N."/>
            <person name="Pombert J.-F."/>
            <person name="Farinelli L."/>
            <person name="Didier E.S."/>
            <person name="Keeling P.J."/>
        </authorList>
    </citation>
    <scope>NUCLEOTIDE SEQUENCE [LARGE SCALE GENOMIC DNA]</scope>
    <source>
        <strain evidence="4 5">ATCC 50506</strain>
    </source>
</reference>
<keyword evidence="2" id="KW-0677">Repeat</keyword>